<accession>A0A0B2VQG5</accession>
<evidence type="ECO:0000313" key="1">
    <source>
        <dbReference type="EMBL" id="KHN83260.1"/>
    </source>
</evidence>
<keyword evidence="2" id="KW-1185">Reference proteome</keyword>
<evidence type="ECO:0000313" key="2">
    <source>
        <dbReference type="Proteomes" id="UP000031036"/>
    </source>
</evidence>
<reference evidence="1 2" key="1">
    <citation type="submission" date="2014-11" db="EMBL/GenBank/DDBJ databases">
        <title>Genetic blueprint of the zoonotic pathogen Toxocara canis.</title>
        <authorList>
            <person name="Zhu X.-Q."/>
            <person name="Korhonen P.K."/>
            <person name="Cai H."/>
            <person name="Young N.D."/>
            <person name="Nejsum P."/>
            <person name="von Samson-Himmelstjerna G."/>
            <person name="Boag P.R."/>
            <person name="Tan P."/>
            <person name="Li Q."/>
            <person name="Min J."/>
            <person name="Yang Y."/>
            <person name="Wang X."/>
            <person name="Fang X."/>
            <person name="Hall R.S."/>
            <person name="Hofmann A."/>
            <person name="Sternberg P.W."/>
            <person name="Jex A.R."/>
            <person name="Gasser R.B."/>
        </authorList>
    </citation>
    <scope>NUCLEOTIDE SEQUENCE [LARGE SCALE GENOMIC DNA]</scope>
    <source>
        <strain evidence="1">PN_DK_2014</strain>
    </source>
</reference>
<dbReference type="AlphaFoldDB" id="A0A0B2VQG5"/>
<proteinExistence type="predicted"/>
<feature type="non-terminal residue" evidence="1">
    <location>
        <position position="105"/>
    </location>
</feature>
<sequence>MTSDSYMTSSRFVYELIMSLMSQHDQIIRRNIVTYELQSPLPHTSGPLLGHYGLPVVLNNSQKPLAETAPISGKLVYHDELVNNLQLSAYQKHRSGQTEGWMDGT</sequence>
<dbReference type="Proteomes" id="UP000031036">
    <property type="component" value="Unassembled WGS sequence"/>
</dbReference>
<name>A0A0B2VQG5_TOXCA</name>
<gene>
    <name evidence="1" type="ORF">Tcan_01025</name>
</gene>
<protein>
    <submittedName>
        <fullName evidence="1">Uncharacterized protein</fullName>
    </submittedName>
</protein>
<dbReference type="EMBL" id="JPKZ01001206">
    <property type="protein sequence ID" value="KHN83260.1"/>
    <property type="molecule type" value="Genomic_DNA"/>
</dbReference>
<comment type="caution">
    <text evidence="1">The sequence shown here is derived from an EMBL/GenBank/DDBJ whole genome shotgun (WGS) entry which is preliminary data.</text>
</comment>
<organism evidence="1 2">
    <name type="scientific">Toxocara canis</name>
    <name type="common">Canine roundworm</name>
    <dbReference type="NCBI Taxonomy" id="6265"/>
    <lineage>
        <taxon>Eukaryota</taxon>
        <taxon>Metazoa</taxon>
        <taxon>Ecdysozoa</taxon>
        <taxon>Nematoda</taxon>
        <taxon>Chromadorea</taxon>
        <taxon>Rhabditida</taxon>
        <taxon>Spirurina</taxon>
        <taxon>Ascaridomorpha</taxon>
        <taxon>Ascaridoidea</taxon>
        <taxon>Toxocaridae</taxon>
        <taxon>Toxocara</taxon>
    </lineage>
</organism>